<evidence type="ECO:0000313" key="2">
    <source>
        <dbReference type="Proteomes" id="UP000501128"/>
    </source>
</evidence>
<organism evidence="1 2">
    <name type="scientific">Spirosoma rhododendri</name>
    <dbReference type="NCBI Taxonomy" id="2728024"/>
    <lineage>
        <taxon>Bacteria</taxon>
        <taxon>Pseudomonadati</taxon>
        <taxon>Bacteroidota</taxon>
        <taxon>Cytophagia</taxon>
        <taxon>Cytophagales</taxon>
        <taxon>Cytophagaceae</taxon>
        <taxon>Spirosoma</taxon>
    </lineage>
</organism>
<dbReference type="KEGG" id="srho:HH216_11645"/>
<protein>
    <submittedName>
        <fullName evidence="1">DUF4286 family protein</fullName>
    </submittedName>
</protein>
<dbReference type="EMBL" id="CP051677">
    <property type="protein sequence ID" value="QJD79005.1"/>
    <property type="molecule type" value="Genomic_DNA"/>
</dbReference>
<keyword evidence="2" id="KW-1185">Reference proteome</keyword>
<dbReference type="InterPro" id="IPR025563">
    <property type="entry name" value="DUF4286"/>
</dbReference>
<gene>
    <name evidence="1" type="ORF">HH216_11645</name>
</gene>
<dbReference type="RefSeq" id="WP_169550972.1">
    <property type="nucleotide sequence ID" value="NZ_CP051677.1"/>
</dbReference>
<dbReference type="AlphaFoldDB" id="A0A7L5DLL6"/>
<dbReference type="Proteomes" id="UP000501128">
    <property type="component" value="Chromosome"/>
</dbReference>
<sequence length="100" mass="11623">MILYNTTYTFDSASQHEWLYWIRSEHIPAVMNTGLPLNHRLLRLVSDVGQQGVVVSFQLDFANMADYQLFSDTYTDVLHDRMQFRFAGKLASFSTVLEEI</sequence>
<accession>A0A7L5DLL6</accession>
<proteinExistence type="predicted"/>
<dbReference type="Pfam" id="PF14114">
    <property type="entry name" value="DUF4286"/>
    <property type="match status" value="1"/>
</dbReference>
<name>A0A7L5DLL6_9BACT</name>
<evidence type="ECO:0000313" key="1">
    <source>
        <dbReference type="EMBL" id="QJD79005.1"/>
    </source>
</evidence>
<reference evidence="1 2" key="1">
    <citation type="submission" date="2020-04" db="EMBL/GenBank/DDBJ databases">
        <title>Genome sequencing of novel species.</title>
        <authorList>
            <person name="Heo J."/>
            <person name="Kim S.-J."/>
            <person name="Kim J.-S."/>
            <person name="Hong S.-B."/>
            <person name="Kwon S.-W."/>
        </authorList>
    </citation>
    <scope>NUCLEOTIDE SEQUENCE [LARGE SCALE GENOMIC DNA]</scope>
    <source>
        <strain evidence="1 2">CJU-R4</strain>
    </source>
</reference>